<evidence type="ECO:0000256" key="1">
    <source>
        <dbReference type="SAM" id="MobiDB-lite"/>
    </source>
</evidence>
<protein>
    <recommendedName>
        <fullName evidence="4">HEAT repeat-containing protein</fullName>
    </recommendedName>
</protein>
<dbReference type="AlphaFoldDB" id="A0A1G9X557"/>
<dbReference type="RefSeq" id="WP_089698460.1">
    <property type="nucleotide sequence ID" value="NZ_FNHL01000004.1"/>
</dbReference>
<sequence>MDEDIPPWLQCVLDSLERGDVPDTSIPPEQFDAVSVDKKKALLKSIQQLVDDDTVSLNSFLPLLSSALDADNRAVRLTTAKLLVSVAETTPDAILELVPVLAARVADDDEFYYVRARSAEALGYVALEHPDEVATPELLADLRLGLSFDEPEVTQKLSKALEHVALGDPRRLRHHVPTLAEHLADDDELVRCHLCTALVVVGSESPDRLADVADDLRIRLSDDSTFVRGRAAERRLGDLCDADEPFVADRARFALSALGGTADPDGPTPGVGTIESVSASTADAAEEIRSPDSDGMRPSCGFPLAESGPPMCPRCGQPH</sequence>
<evidence type="ECO:0000313" key="2">
    <source>
        <dbReference type="EMBL" id="SDM91505.1"/>
    </source>
</evidence>
<dbReference type="InterPro" id="IPR016024">
    <property type="entry name" value="ARM-type_fold"/>
</dbReference>
<evidence type="ECO:0000313" key="3">
    <source>
        <dbReference type="Proteomes" id="UP000199451"/>
    </source>
</evidence>
<reference evidence="3" key="1">
    <citation type="submission" date="2016-10" db="EMBL/GenBank/DDBJ databases">
        <authorList>
            <person name="Varghese N."/>
            <person name="Submissions S."/>
        </authorList>
    </citation>
    <scope>NUCLEOTIDE SEQUENCE [LARGE SCALE GENOMIC DNA]</scope>
    <source>
        <strain evidence="3">CGMCC 1.10119</strain>
    </source>
</reference>
<proteinExistence type="predicted"/>
<dbReference type="SUPFAM" id="SSF48371">
    <property type="entry name" value="ARM repeat"/>
    <property type="match status" value="1"/>
</dbReference>
<dbReference type="EMBL" id="FNHL01000004">
    <property type="protein sequence ID" value="SDM91505.1"/>
    <property type="molecule type" value="Genomic_DNA"/>
</dbReference>
<dbReference type="STRING" id="660521.SAMN04487949_2832"/>
<organism evidence="2 3">
    <name type="scientific">Halogranum gelatinilyticum</name>
    <dbReference type="NCBI Taxonomy" id="660521"/>
    <lineage>
        <taxon>Archaea</taxon>
        <taxon>Methanobacteriati</taxon>
        <taxon>Methanobacteriota</taxon>
        <taxon>Stenosarchaea group</taxon>
        <taxon>Halobacteria</taxon>
        <taxon>Halobacteriales</taxon>
        <taxon>Haloferacaceae</taxon>
    </lineage>
</organism>
<gene>
    <name evidence="2" type="ORF">SAMN04487949_2832</name>
</gene>
<feature type="region of interest" description="Disordered" evidence="1">
    <location>
        <begin position="278"/>
        <end position="319"/>
    </location>
</feature>
<accession>A0A1G9X557</accession>
<feature type="compositionally biased region" description="Basic and acidic residues" evidence="1">
    <location>
        <begin position="286"/>
        <end position="295"/>
    </location>
</feature>
<dbReference type="Gene3D" id="1.25.10.10">
    <property type="entry name" value="Leucine-rich Repeat Variant"/>
    <property type="match status" value="1"/>
</dbReference>
<dbReference type="InterPro" id="IPR011989">
    <property type="entry name" value="ARM-like"/>
</dbReference>
<name>A0A1G9X557_9EURY</name>
<evidence type="ECO:0008006" key="4">
    <source>
        <dbReference type="Google" id="ProtNLM"/>
    </source>
</evidence>
<keyword evidence="3" id="KW-1185">Reference proteome</keyword>
<dbReference type="Proteomes" id="UP000199451">
    <property type="component" value="Unassembled WGS sequence"/>
</dbReference>
<dbReference type="OrthoDB" id="169052at2157"/>